<dbReference type="EMBL" id="JACHCA010000009">
    <property type="protein sequence ID" value="MBB6129275.1"/>
    <property type="molecule type" value="Genomic_DNA"/>
</dbReference>
<gene>
    <name evidence="1" type="ORF">HDF22_003401</name>
</gene>
<protein>
    <submittedName>
        <fullName evidence="1">Uncharacterized protein</fullName>
    </submittedName>
</protein>
<evidence type="ECO:0000313" key="2">
    <source>
        <dbReference type="Proteomes" id="UP000548326"/>
    </source>
</evidence>
<name>A0A841JLN3_9SPHI</name>
<comment type="caution">
    <text evidence="1">The sequence shown here is derived from an EMBL/GenBank/DDBJ whole genome shotgun (WGS) entry which is preliminary data.</text>
</comment>
<reference evidence="1 2" key="1">
    <citation type="submission" date="2020-08" db="EMBL/GenBank/DDBJ databases">
        <title>Genomic Encyclopedia of Type Strains, Phase IV (KMG-V): Genome sequencing to study the core and pangenomes of soil and plant-associated prokaryotes.</title>
        <authorList>
            <person name="Whitman W."/>
        </authorList>
    </citation>
    <scope>NUCLEOTIDE SEQUENCE [LARGE SCALE GENOMIC DNA]</scope>
    <source>
        <strain evidence="1 2">MP601</strain>
    </source>
</reference>
<sequence>MKTNVTPDKAKQKVNVVDPGTVNELTLAPRQPGENFDTYLGSWGGVSVKMQGTPVWDHDKYPNLVNGVPCMGQGYGVGDQNQITTSSAGGQDFFIVYVATASFDAYVLNFKSNVSSLASAYNNMLPNSPIITMPVASDFVKVTYGDGSTGFVAVTGKLIRITTGTSHFAFATVGYPTPAPVLTTPPTTYTMSFIYPAGSNYEYDVNVTNGVITSIGGLNIATYQNFPAHYNSGGTWTPIAGTTHYHITGLNVTGTPTANTPVTFTFTGDTSDSY</sequence>
<dbReference type="Proteomes" id="UP000548326">
    <property type="component" value="Unassembled WGS sequence"/>
</dbReference>
<accession>A0A841JLN3</accession>
<dbReference type="RefSeq" id="WP_183588428.1">
    <property type="nucleotide sequence ID" value="NZ_JACHCA010000009.1"/>
</dbReference>
<organism evidence="1 2">
    <name type="scientific">Mucilaginibacter lappiensis</name>
    <dbReference type="NCBI Taxonomy" id="354630"/>
    <lineage>
        <taxon>Bacteria</taxon>
        <taxon>Pseudomonadati</taxon>
        <taxon>Bacteroidota</taxon>
        <taxon>Sphingobacteriia</taxon>
        <taxon>Sphingobacteriales</taxon>
        <taxon>Sphingobacteriaceae</taxon>
        <taxon>Mucilaginibacter</taxon>
    </lineage>
</organism>
<dbReference type="AlphaFoldDB" id="A0A841JLN3"/>
<evidence type="ECO:0000313" key="1">
    <source>
        <dbReference type="EMBL" id="MBB6129275.1"/>
    </source>
</evidence>
<proteinExistence type="predicted"/>